<protein>
    <submittedName>
        <fullName evidence="15">ATP-dependent DNA helicase</fullName>
    </submittedName>
</protein>
<keyword evidence="7" id="KW-0067">ATP-binding</keyword>
<evidence type="ECO:0000256" key="1">
    <source>
        <dbReference type="ARBA" id="ARBA00022485"/>
    </source>
</evidence>
<dbReference type="Pfam" id="PF06733">
    <property type="entry name" value="DEAD_2"/>
    <property type="match status" value="1"/>
</dbReference>
<dbReference type="Gene3D" id="1.10.275.40">
    <property type="match status" value="1"/>
</dbReference>
<feature type="domain" description="Helicase ATP-binding" evidence="14">
    <location>
        <begin position="178"/>
        <end position="423"/>
    </location>
</feature>
<accession>A0A3E2TH76</accession>
<dbReference type="InterPro" id="IPR045028">
    <property type="entry name" value="DinG/Rad3-like"/>
</dbReference>
<keyword evidence="4" id="KW-0227">DNA damage</keyword>
<evidence type="ECO:0000256" key="12">
    <source>
        <dbReference type="ARBA" id="ARBA00023235"/>
    </source>
</evidence>
<keyword evidence="10" id="KW-0238">DNA-binding</keyword>
<proteinExistence type="inferred from homology"/>
<dbReference type="InterPro" id="IPR006555">
    <property type="entry name" value="ATP-dep_Helicase_C"/>
</dbReference>
<dbReference type="GO" id="GO:0003677">
    <property type="term" value="F:DNA binding"/>
    <property type="evidence" value="ECO:0007669"/>
    <property type="project" value="UniProtKB-KW"/>
</dbReference>
<keyword evidence="6 15" id="KW-0347">Helicase</keyword>
<sequence length="784" mass="91995">MLVKISVRNLIEFVMRSGDVDNRFRDNTRMIEGIRAHQTIQKKYGKNYKKEYSLKNTTTIDEVEFRVEGRADGLISEKDGFVIDEIKSTTRALSEIDDSNKLHWAQAMCYAYFYALDNKLKSMSITLTYVNIDDYSTKIFRDKFSFEELKDFYYKLLEEYLNFSKILAINNQKRNDSIKKLDFPYKEYRKGQRKMSVAVYTAILDSKKLFVDAPTGIGKTISAVFPSIKSMGEDLSDEIFYLTSKNTQAKEALKSINILKNQGLSIKALSITSKEKICLNDEVKCNPVDCPFAKGHFDRINGALKDILENEDIMDYNIITSYAEKHRVCPFEFELDISSYADFIACDYNYVFDPNTYLKRFFDDVIDRYIFLVDESHNLLERSRGMYSFSFSKASFYQISKNINIKRNKKIKKIIDEIIEIFDKIYANHGKKLYYYQEELIDDFDKAFIKLLKPLQKYLVDQKEDPLYDTLLNLFFDVNKFFRIEDRYSNGFYSVISYDEDNDDIIYQIKCIDPSEVLANTYKNARSTAFFSATLSPMNYFTRMFGAEDSLKLKLDMPFDDKNFDLYIREISTRYKDRDRNIGIVSETINEFINSKKGNYFIFFPSYSYLSAVYDDYISRFDDDITTQDRFMSEKEITKFLKKFEKGSNRTAFVVLGGIFSEGVDLVGDRLIGSMIISVGMPGVSDERNLIKEYFDKRQLSGFDYSYTYPGINKVFQAAGRVIRSENDKGIIYLVDDRFNSYKYYMLYPKHWKNKNIKIVNDSKTFNKEVKSFWEELGEKSKDK</sequence>
<dbReference type="GO" id="GO:0051539">
    <property type="term" value="F:4 iron, 4 sulfur cluster binding"/>
    <property type="evidence" value="ECO:0007669"/>
    <property type="project" value="UniProtKB-KW"/>
</dbReference>
<evidence type="ECO:0000256" key="4">
    <source>
        <dbReference type="ARBA" id="ARBA00022763"/>
    </source>
</evidence>
<evidence type="ECO:0000313" key="15">
    <source>
        <dbReference type="EMBL" id="RGB74747.1"/>
    </source>
</evidence>
<dbReference type="InterPro" id="IPR010614">
    <property type="entry name" value="RAD3-like_helicase_DEAD"/>
</dbReference>
<dbReference type="Gene3D" id="3.90.320.10">
    <property type="match status" value="1"/>
</dbReference>
<keyword evidence="9" id="KW-0411">Iron-sulfur</keyword>
<dbReference type="PROSITE" id="PS51193">
    <property type="entry name" value="HELICASE_ATP_BIND_2"/>
    <property type="match status" value="1"/>
</dbReference>
<dbReference type="GO" id="GO:0005524">
    <property type="term" value="F:ATP binding"/>
    <property type="evidence" value="ECO:0007669"/>
    <property type="project" value="UniProtKB-KW"/>
</dbReference>
<dbReference type="GO" id="GO:0016818">
    <property type="term" value="F:hydrolase activity, acting on acid anhydrides, in phosphorus-containing anhydrides"/>
    <property type="evidence" value="ECO:0007669"/>
    <property type="project" value="InterPro"/>
</dbReference>
<dbReference type="SMART" id="SM00488">
    <property type="entry name" value="DEXDc2"/>
    <property type="match status" value="1"/>
</dbReference>
<evidence type="ECO:0000256" key="9">
    <source>
        <dbReference type="ARBA" id="ARBA00023014"/>
    </source>
</evidence>
<dbReference type="EMBL" id="QVEU01000009">
    <property type="protein sequence ID" value="RGB74747.1"/>
    <property type="molecule type" value="Genomic_DNA"/>
</dbReference>
<evidence type="ECO:0000256" key="11">
    <source>
        <dbReference type="ARBA" id="ARBA00023204"/>
    </source>
</evidence>
<dbReference type="GO" id="GO:0006281">
    <property type="term" value="P:DNA repair"/>
    <property type="evidence" value="ECO:0007669"/>
    <property type="project" value="UniProtKB-KW"/>
</dbReference>
<name>A0A3E2TH76_9FIRM</name>
<keyword evidence="3" id="KW-0547">Nucleotide-binding</keyword>
<evidence type="ECO:0000256" key="8">
    <source>
        <dbReference type="ARBA" id="ARBA00023004"/>
    </source>
</evidence>
<dbReference type="Pfam" id="PF13307">
    <property type="entry name" value="Helicase_C_2"/>
    <property type="match status" value="1"/>
</dbReference>
<keyword evidence="11" id="KW-0234">DNA repair</keyword>
<dbReference type="OrthoDB" id="9765586at2"/>
<keyword evidence="16" id="KW-1185">Reference proteome</keyword>
<evidence type="ECO:0000256" key="7">
    <source>
        <dbReference type="ARBA" id="ARBA00022840"/>
    </source>
</evidence>
<dbReference type="Gene3D" id="1.10.30.20">
    <property type="entry name" value="Bacterial XPD DNA helicase, FeS cluster domain"/>
    <property type="match status" value="1"/>
</dbReference>
<keyword evidence="8" id="KW-0408">Iron</keyword>
<dbReference type="GO" id="GO:0003678">
    <property type="term" value="F:DNA helicase activity"/>
    <property type="evidence" value="ECO:0007669"/>
    <property type="project" value="InterPro"/>
</dbReference>
<reference evidence="15 16" key="1">
    <citation type="submission" date="2018-08" db="EMBL/GenBank/DDBJ databases">
        <title>A genome reference for cultivated species of the human gut microbiota.</title>
        <authorList>
            <person name="Zou Y."/>
            <person name="Xue W."/>
            <person name="Luo G."/>
        </authorList>
    </citation>
    <scope>NUCLEOTIDE SEQUENCE [LARGE SCALE GENOMIC DNA]</scope>
    <source>
        <strain evidence="15 16">OF01-3</strain>
    </source>
</reference>
<keyword evidence="1" id="KW-0004">4Fe-4S</keyword>
<keyword evidence="2" id="KW-0479">Metal-binding</keyword>
<dbReference type="InterPro" id="IPR042493">
    <property type="entry name" value="XPD_DNA_FeS"/>
</dbReference>
<dbReference type="PANTHER" id="PTHR11472:SF34">
    <property type="entry name" value="REGULATOR OF TELOMERE ELONGATION HELICASE 1"/>
    <property type="match status" value="1"/>
</dbReference>
<comment type="caution">
    <text evidence="15">The sequence shown here is derived from an EMBL/GenBank/DDBJ whole genome shotgun (WGS) entry which is preliminary data.</text>
</comment>
<dbReference type="InterPro" id="IPR006554">
    <property type="entry name" value="Helicase-like_DEXD_c2"/>
</dbReference>
<dbReference type="InterPro" id="IPR011604">
    <property type="entry name" value="PDDEXK-like_dom_sf"/>
</dbReference>
<keyword evidence="5" id="KW-0378">Hydrolase</keyword>
<evidence type="ECO:0000256" key="5">
    <source>
        <dbReference type="ARBA" id="ARBA00022801"/>
    </source>
</evidence>
<evidence type="ECO:0000259" key="14">
    <source>
        <dbReference type="PROSITE" id="PS51193"/>
    </source>
</evidence>
<comment type="similarity">
    <text evidence="13">Belongs to the helicase family. DinG subfamily.</text>
</comment>
<dbReference type="PANTHER" id="PTHR11472">
    <property type="entry name" value="DNA REPAIR DEAD HELICASE RAD3/XP-D SUBFAMILY MEMBER"/>
    <property type="match status" value="1"/>
</dbReference>
<evidence type="ECO:0000256" key="3">
    <source>
        <dbReference type="ARBA" id="ARBA00022741"/>
    </source>
</evidence>
<dbReference type="InterPro" id="IPR014013">
    <property type="entry name" value="Helic_SF1/SF2_ATP-bd_DinG/Rad3"/>
</dbReference>
<dbReference type="Proteomes" id="UP000261011">
    <property type="component" value="Unassembled WGS sequence"/>
</dbReference>
<organism evidence="15 16">
    <name type="scientific">Anaerococcus nagyae</name>
    <dbReference type="NCBI Taxonomy" id="1755241"/>
    <lineage>
        <taxon>Bacteria</taxon>
        <taxon>Bacillati</taxon>
        <taxon>Bacillota</taxon>
        <taxon>Tissierellia</taxon>
        <taxon>Tissierellales</taxon>
        <taxon>Peptoniphilaceae</taxon>
        <taxon>Anaerococcus</taxon>
    </lineage>
</organism>
<evidence type="ECO:0000256" key="13">
    <source>
        <dbReference type="ARBA" id="ARBA00038058"/>
    </source>
</evidence>
<dbReference type="GO" id="GO:0046872">
    <property type="term" value="F:metal ion binding"/>
    <property type="evidence" value="ECO:0007669"/>
    <property type="project" value="UniProtKB-KW"/>
</dbReference>
<evidence type="ECO:0000256" key="6">
    <source>
        <dbReference type="ARBA" id="ARBA00022806"/>
    </source>
</evidence>
<dbReference type="SMART" id="SM00491">
    <property type="entry name" value="HELICc2"/>
    <property type="match status" value="1"/>
</dbReference>
<dbReference type="SUPFAM" id="SSF52540">
    <property type="entry name" value="P-loop containing nucleoside triphosphate hydrolases"/>
    <property type="match status" value="1"/>
</dbReference>
<dbReference type="RefSeq" id="WP_117522243.1">
    <property type="nucleotide sequence ID" value="NZ_AP031484.1"/>
</dbReference>
<evidence type="ECO:0000313" key="16">
    <source>
        <dbReference type="Proteomes" id="UP000261011"/>
    </source>
</evidence>
<evidence type="ECO:0000256" key="2">
    <source>
        <dbReference type="ARBA" id="ARBA00022723"/>
    </source>
</evidence>
<dbReference type="Gene3D" id="3.40.50.300">
    <property type="entry name" value="P-loop containing nucleotide triphosphate hydrolases"/>
    <property type="match status" value="2"/>
</dbReference>
<evidence type="ECO:0000256" key="10">
    <source>
        <dbReference type="ARBA" id="ARBA00023125"/>
    </source>
</evidence>
<dbReference type="InterPro" id="IPR027417">
    <property type="entry name" value="P-loop_NTPase"/>
</dbReference>
<dbReference type="AlphaFoldDB" id="A0A3E2TH76"/>
<gene>
    <name evidence="15" type="ORF">DXA39_08255</name>
</gene>
<keyword evidence="12" id="KW-0413">Isomerase</keyword>